<evidence type="ECO:0000313" key="1">
    <source>
        <dbReference type="EMBL" id="RMB95389.1"/>
    </source>
</evidence>
<proteinExistence type="predicted"/>
<name>A0A3M0J996_HIRRU</name>
<accession>A0A3M0J996</accession>
<keyword evidence="2" id="KW-1185">Reference proteome</keyword>
<protein>
    <submittedName>
        <fullName evidence="1">Uncharacterized protein</fullName>
    </submittedName>
</protein>
<comment type="caution">
    <text evidence="1">The sequence shown here is derived from an EMBL/GenBank/DDBJ whole genome shotgun (WGS) entry which is preliminary data.</text>
</comment>
<dbReference type="EMBL" id="QRBI01000186">
    <property type="protein sequence ID" value="RMB95389.1"/>
    <property type="molecule type" value="Genomic_DNA"/>
</dbReference>
<organism evidence="1 2">
    <name type="scientific">Hirundo rustica rustica</name>
    <dbReference type="NCBI Taxonomy" id="333673"/>
    <lineage>
        <taxon>Eukaryota</taxon>
        <taxon>Metazoa</taxon>
        <taxon>Chordata</taxon>
        <taxon>Craniata</taxon>
        <taxon>Vertebrata</taxon>
        <taxon>Euteleostomi</taxon>
        <taxon>Archelosauria</taxon>
        <taxon>Archosauria</taxon>
        <taxon>Dinosauria</taxon>
        <taxon>Saurischia</taxon>
        <taxon>Theropoda</taxon>
        <taxon>Coelurosauria</taxon>
        <taxon>Aves</taxon>
        <taxon>Neognathae</taxon>
        <taxon>Neoaves</taxon>
        <taxon>Telluraves</taxon>
        <taxon>Australaves</taxon>
        <taxon>Passeriformes</taxon>
        <taxon>Sylvioidea</taxon>
        <taxon>Hirundinidae</taxon>
        <taxon>Hirundo</taxon>
    </lineage>
</organism>
<dbReference type="AlphaFoldDB" id="A0A3M0J996"/>
<dbReference type="Proteomes" id="UP000269221">
    <property type="component" value="Unassembled WGS sequence"/>
</dbReference>
<evidence type="ECO:0000313" key="2">
    <source>
        <dbReference type="Proteomes" id="UP000269221"/>
    </source>
</evidence>
<reference evidence="1 2" key="1">
    <citation type="submission" date="2018-07" db="EMBL/GenBank/DDBJ databases">
        <title>A high quality draft genome assembly of the barn swallow (H. rustica rustica).</title>
        <authorList>
            <person name="Formenti G."/>
            <person name="Chiara M."/>
            <person name="Poveda L."/>
            <person name="Francoijs K.-J."/>
            <person name="Bonisoli-Alquati A."/>
            <person name="Canova L."/>
            <person name="Gianfranceschi L."/>
            <person name="Horner D.S."/>
            <person name="Saino N."/>
        </authorList>
    </citation>
    <scope>NUCLEOTIDE SEQUENCE [LARGE SCALE GENOMIC DNA]</scope>
    <source>
        <strain evidence="1">Chelidonia</strain>
        <tissue evidence="1">Blood</tissue>
    </source>
</reference>
<sequence length="156" mass="15943">MVGVATSEDNRTSTLSGGELGLARECQALLSPAAVPSRGGEVGLARECQALLCPAVVPSSGGEVGLARECQALLCPAAVPSSGGEVGLARERQALLCPAAGVAEEVCRRCGRAAQPREKAGPCRVLLTALALLLSHVIITYNNNTHNTSAKAKVEE</sequence>
<gene>
    <name evidence="1" type="ORF">DUI87_28109</name>
</gene>